<dbReference type="EMBL" id="CM044708">
    <property type="protein sequence ID" value="KAI5647661.1"/>
    <property type="molecule type" value="Genomic_DNA"/>
</dbReference>
<gene>
    <name evidence="1" type="ORF">M9H77_33666</name>
</gene>
<dbReference type="Proteomes" id="UP001060085">
    <property type="component" value="Linkage Group LG08"/>
</dbReference>
<comment type="caution">
    <text evidence="1">The sequence shown here is derived from an EMBL/GenBank/DDBJ whole genome shotgun (WGS) entry which is preliminary data.</text>
</comment>
<reference evidence="2" key="1">
    <citation type="journal article" date="2023" name="Nat. Plants">
        <title>Single-cell RNA sequencing provides a high-resolution roadmap for understanding the multicellular compartmentation of specialized metabolism.</title>
        <authorList>
            <person name="Sun S."/>
            <person name="Shen X."/>
            <person name="Li Y."/>
            <person name="Li Y."/>
            <person name="Wang S."/>
            <person name="Li R."/>
            <person name="Zhang H."/>
            <person name="Shen G."/>
            <person name="Guo B."/>
            <person name="Wei J."/>
            <person name="Xu J."/>
            <person name="St-Pierre B."/>
            <person name="Chen S."/>
            <person name="Sun C."/>
        </authorList>
    </citation>
    <scope>NUCLEOTIDE SEQUENCE [LARGE SCALE GENOMIC DNA]</scope>
</reference>
<evidence type="ECO:0000313" key="1">
    <source>
        <dbReference type="EMBL" id="KAI5647661.1"/>
    </source>
</evidence>
<protein>
    <submittedName>
        <fullName evidence="1">Uncharacterized protein</fullName>
    </submittedName>
</protein>
<organism evidence="1 2">
    <name type="scientific">Catharanthus roseus</name>
    <name type="common">Madagascar periwinkle</name>
    <name type="synonym">Vinca rosea</name>
    <dbReference type="NCBI Taxonomy" id="4058"/>
    <lineage>
        <taxon>Eukaryota</taxon>
        <taxon>Viridiplantae</taxon>
        <taxon>Streptophyta</taxon>
        <taxon>Embryophyta</taxon>
        <taxon>Tracheophyta</taxon>
        <taxon>Spermatophyta</taxon>
        <taxon>Magnoliopsida</taxon>
        <taxon>eudicotyledons</taxon>
        <taxon>Gunneridae</taxon>
        <taxon>Pentapetalae</taxon>
        <taxon>asterids</taxon>
        <taxon>lamiids</taxon>
        <taxon>Gentianales</taxon>
        <taxon>Apocynaceae</taxon>
        <taxon>Rauvolfioideae</taxon>
        <taxon>Vinceae</taxon>
        <taxon>Catharanthinae</taxon>
        <taxon>Catharanthus</taxon>
    </lineage>
</organism>
<accession>A0ACB9ZJ23</accession>
<sequence length="93" mass="10044">MHLINYVTGTIQKLQLCSLESNSDSPRNGSWKPPKSATMTAVIDKENLKLLSIDANSRIIATSEPWTYTGATGPSMETNRAAAFATADLITSE</sequence>
<keyword evidence="2" id="KW-1185">Reference proteome</keyword>
<proteinExistence type="predicted"/>
<evidence type="ECO:0000313" key="2">
    <source>
        <dbReference type="Proteomes" id="UP001060085"/>
    </source>
</evidence>
<name>A0ACB9ZJ23_CATRO</name>